<dbReference type="InterPro" id="IPR000792">
    <property type="entry name" value="Tscrpt_reg_LuxR_C"/>
</dbReference>
<dbReference type="SUPFAM" id="SSF46894">
    <property type="entry name" value="C-terminal effector domain of the bipartite response regulators"/>
    <property type="match status" value="1"/>
</dbReference>
<dbReference type="PANTHER" id="PTHR44688">
    <property type="entry name" value="DNA-BINDING TRANSCRIPTIONAL ACTIVATOR DEVR_DOSR"/>
    <property type="match status" value="1"/>
</dbReference>
<dbReference type="Pfam" id="PF00196">
    <property type="entry name" value="GerE"/>
    <property type="match status" value="1"/>
</dbReference>
<sequence length="200" mass="21229">MLLVAAPSLFRQGLLGLLRQRWPQLLLTLTADATQVAALVARRPFGAVVLDGGGLPGPALPRLLAQVRQVRPAQRLLLLADARHPRPPAGPHPALVLPRHVLPQALAAALAPWLDGAPGLAATPVAARPSRAPAVATAFSPRELEVLRLVVDDYCNREIAGHLYLSVRTVESHRRALLQKSGARTLVGLVAWALRAGVVA</sequence>
<evidence type="ECO:0000259" key="4">
    <source>
        <dbReference type="PROSITE" id="PS50043"/>
    </source>
</evidence>
<dbReference type="InterPro" id="IPR036388">
    <property type="entry name" value="WH-like_DNA-bd_sf"/>
</dbReference>
<keyword evidence="2 5" id="KW-0238">DNA-binding</keyword>
<keyword evidence="3" id="KW-0804">Transcription</keyword>
<dbReference type="PROSITE" id="PS50043">
    <property type="entry name" value="HTH_LUXR_2"/>
    <property type="match status" value="1"/>
</dbReference>
<dbReference type="Proteomes" id="UP000317646">
    <property type="component" value="Unassembled WGS sequence"/>
</dbReference>
<dbReference type="SMART" id="SM00421">
    <property type="entry name" value="HTH_LUXR"/>
    <property type="match status" value="1"/>
</dbReference>
<organism evidence="5 6">
    <name type="scientific">Hymenobacter nivis</name>
    <dbReference type="NCBI Taxonomy" id="1850093"/>
    <lineage>
        <taxon>Bacteria</taxon>
        <taxon>Pseudomonadati</taxon>
        <taxon>Bacteroidota</taxon>
        <taxon>Cytophagia</taxon>
        <taxon>Cytophagales</taxon>
        <taxon>Hymenobacteraceae</taxon>
        <taxon>Hymenobacter</taxon>
    </lineage>
</organism>
<gene>
    <name evidence="5" type="ORF">EAH73_17915</name>
</gene>
<dbReference type="AlphaFoldDB" id="A0A502GN45"/>
<dbReference type="GO" id="GO:0003677">
    <property type="term" value="F:DNA binding"/>
    <property type="evidence" value="ECO:0007669"/>
    <property type="project" value="UniProtKB-KW"/>
</dbReference>
<keyword evidence="1" id="KW-0805">Transcription regulation</keyword>
<protein>
    <submittedName>
        <fullName evidence="5">DNA-binding response regulator</fullName>
    </submittedName>
</protein>
<accession>A0A502GN45</accession>
<evidence type="ECO:0000256" key="3">
    <source>
        <dbReference type="ARBA" id="ARBA00023163"/>
    </source>
</evidence>
<feature type="domain" description="HTH luxR-type" evidence="4">
    <location>
        <begin position="132"/>
        <end position="197"/>
    </location>
</feature>
<evidence type="ECO:0000313" key="6">
    <source>
        <dbReference type="Proteomes" id="UP000317646"/>
    </source>
</evidence>
<dbReference type="Gene3D" id="1.10.10.10">
    <property type="entry name" value="Winged helix-like DNA-binding domain superfamily/Winged helix DNA-binding domain"/>
    <property type="match status" value="1"/>
</dbReference>
<evidence type="ECO:0000313" key="5">
    <source>
        <dbReference type="EMBL" id="TPG62942.1"/>
    </source>
</evidence>
<dbReference type="PRINTS" id="PR00038">
    <property type="entry name" value="HTHLUXR"/>
</dbReference>
<name>A0A502GN45_9BACT</name>
<proteinExistence type="predicted"/>
<dbReference type="InterPro" id="IPR016032">
    <property type="entry name" value="Sig_transdc_resp-reg_C-effctor"/>
</dbReference>
<keyword evidence="6" id="KW-1185">Reference proteome</keyword>
<comment type="caution">
    <text evidence="5">The sequence shown here is derived from an EMBL/GenBank/DDBJ whole genome shotgun (WGS) entry which is preliminary data.</text>
</comment>
<evidence type="ECO:0000256" key="2">
    <source>
        <dbReference type="ARBA" id="ARBA00023125"/>
    </source>
</evidence>
<dbReference type="EMBL" id="RCYZ01000008">
    <property type="protein sequence ID" value="TPG62942.1"/>
    <property type="molecule type" value="Genomic_DNA"/>
</dbReference>
<reference evidence="5 6" key="1">
    <citation type="journal article" date="2019" name="Environ. Microbiol.">
        <title>Species interactions and distinct microbial communities in high Arctic permafrost affected cryosols are associated with the CH4 and CO2 gas fluxes.</title>
        <authorList>
            <person name="Altshuler I."/>
            <person name="Hamel J."/>
            <person name="Turney S."/>
            <person name="Magnuson E."/>
            <person name="Levesque R."/>
            <person name="Greer C."/>
            <person name="Whyte L.G."/>
        </authorList>
    </citation>
    <scope>NUCLEOTIDE SEQUENCE [LARGE SCALE GENOMIC DNA]</scope>
    <source>
        <strain evidence="5 6">S9.2P</strain>
    </source>
</reference>
<dbReference type="PANTHER" id="PTHR44688:SF16">
    <property type="entry name" value="DNA-BINDING TRANSCRIPTIONAL ACTIVATOR DEVR_DOSR"/>
    <property type="match status" value="1"/>
</dbReference>
<evidence type="ECO:0000256" key="1">
    <source>
        <dbReference type="ARBA" id="ARBA00023015"/>
    </source>
</evidence>
<dbReference type="PROSITE" id="PS00622">
    <property type="entry name" value="HTH_LUXR_1"/>
    <property type="match status" value="1"/>
</dbReference>
<dbReference type="GO" id="GO:0006355">
    <property type="term" value="P:regulation of DNA-templated transcription"/>
    <property type="evidence" value="ECO:0007669"/>
    <property type="project" value="InterPro"/>
</dbReference>
<dbReference type="CDD" id="cd06170">
    <property type="entry name" value="LuxR_C_like"/>
    <property type="match status" value="1"/>
</dbReference>